<dbReference type="InterPro" id="IPR037523">
    <property type="entry name" value="VOC_core"/>
</dbReference>
<reference evidence="4" key="1">
    <citation type="journal article" date="2015" name="Nature">
        <title>Complex archaea that bridge the gap between prokaryotes and eukaryotes.</title>
        <authorList>
            <person name="Spang A."/>
            <person name="Saw J.H."/>
            <person name="Jorgensen S.L."/>
            <person name="Zaremba-Niedzwiedzka K."/>
            <person name="Martijn J."/>
            <person name="Lind A.E."/>
            <person name="van Eijk R."/>
            <person name="Schleper C."/>
            <person name="Guy L."/>
            <person name="Ettema T.J."/>
        </authorList>
    </citation>
    <scope>NUCLEOTIDE SEQUENCE</scope>
</reference>
<dbReference type="PROSITE" id="PS51819">
    <property type="entry name" value="VOC"/>
    <property type="match status" value="1"/>
</dbReference>
<dbReference type="EMBL" id="LAZR01011367">
    <property type="protein sequence ID" value="KKM62083.1"/>
    <property type="molecule type" value="Genomic_DNA"/>
</dbReference>
<evidence type="ECO:0000256" key="2">
    <source>
        <dbReference type="ARBA" id="ARBA00022723"/>
    </source>
</evidence>
<dbReference type="AlphaFoldDB" id="A0A0F9IXM4"/>
<dbReference type="SUPFAM" id="SSF54593">
    <property type="entry name" value="Glyoxalase/Bleomycin resistance protein/Dihydroxybiphenyl dioxygenase"/>
    <property type="match status" value="1"/>
</dbReference>
<name>A0A0F9IXM4_9ZZZZ</name>
<feature type="domain" description="VOC" evidence="3">
    <location>
        <begin position="7"/>
        <end position="134"/>
    </location>
</feature>
<dbReference type="PANTHER" id="PTHR43048:SF3">
    <property type="entry name" value="METHYLMALONYL-COA EPIMERASE, MITOCHONDRIAL"/>
    <property type="match status" value="1"/>
</dbReference>
<dbReference type="GO" id="GO:0004493">
    <property type="term" value="F:methylmalonyl-CoA epimerase activity"/>
    <property type="evidence" value="ECO:0007669"/>
    <property type="project" value="TreeGrafter"/>
</dbReference>
<evidence type="ECO:0000259" key="3">
    <source>
        <dbReference type="PROSITE" id="PS51819"/>
    </source>
</evidence>
<protein>
    <recommendedName>
        <fullName evidence="3">VOC domain-containing protein</fullName>
    </recommendedName>
</protein>
<dbReference type="GO" id="GO:0046491">
    <property type="term" value="P:L-methylmalonyl-CoA metabolic process"/>
    <property type="evidence" value="ECO:0007669"/>
    <property type="project" value="TreeGrafter"/>
</dbReference>
<dbReference type="CDD" id="cd07249">
    <property type="entry name" value="MMCE"/>
    <property type="match status" value="1"/>
</dbReference>
<dbReference type="PANTHER" id="PTHR43048">
    <property type="entry name" value="METHYLMALONYL-COA EPIMERASE"/>
    <property type="match status" value="1"/>
</dbReference>
<dbReference type="InterPro" id="IPR051785">
    <property type="entry name" value="MMCE/EMCE_epimerase"/>
</dbReference>
<organism evidence="4">
    <name type="scientific">marine sediment metagenome</name>
    <dbReference type="NCBI Taxonomy" id="412755"/>
    <lineage>
        <taxon>unclassified sequences</taxon>
        <taxon>metagenomes</taxon>
        <taxon>ecological metagenomes</taxon>
    </lineage>
</organism>
<accession>A0A0F9IXM4</accession>
<dbReference type="InterPro" id="IPR017515">
    <property type="entry name" value="MeMalonyl-CoA_epimerase"/>
</dbReference>
<evidence type="ECO:0000313" key="4">
    <source>
        <dbReference type="EMBL" id="KKM62083.1"/>
    </source>
</evidence>
<sequence>MNWQDLDVHHIGIVVKDIDEAKKPYETVFGLKVDAKFNVDVFSAKVAFLPLNNTYIELVEPTNPEDGLGKFLKGGGGIHHICYEVEDLDTIYQQLKKKNIRDVSGGIQCTPCFEKTLFLHPKDTGNVLIEVVEKATCKLPGCKY</sequence>
<dbReference type="GO" id="GO:0046872">
    <property type="term" value="F:metal ion binding"/>
    <property type="evidence" value="ECO:0007669"/>
    <property type="project" value="UniProtKB-KW"/>
</dbReference>
<gene>
    <name evidence="4" type="ORF">LCGC14_1525290</name>
</gene>
<dbReference type="Pfam" id="PF13669">
    <property type="entry name" value="Glyoxalase_4"/>
    <property type="match status" value="1"/>
</dbReference>
<dbReference type="Gene3D" id="3.10.180.10">
    <property type="entry name" value="2,3-Dihydroxybiphenyl 1,2-Dioxygenase, domain 1"/>
    <property type="match status" value="1"/>
</dbReference>
<comment type="caution">
    <text evidence="4">The sequence shown here is derived from an EMBL/GenBank/DDBJ whole genome shotgun (WGS) entry which is preliminary data.</text>
</comment>
<proteinExistence type="inferred from homology"/>
<evidence type="ECO:0000256" key="1">
    <source>
        <dbReference type="ARBA" id="ARBA00009308"/>
    </source>
</evidence>
<keyword evidence="2" id="KW-0479">Metal-binding</keyword>
<dbReference type="InterPro" id="IPR029068">
    <property type="entry name" value="Glyas_Bleomycin-R_OHBP_Dase"/>
</dbReference>
<comment type="similarity">
    <text evidence="1">Belongs to the methylmalonyl-CoA epimerase family.</text>
</comment>